<evidence type="ECO:0000256" key="1">
    <source>
        <dbReference type="SAM" id="SignalP"/>
    </source>
</evidence>
<dbReference type="RefSeq" id="WP_284719334.1">
    <property type="nucleotide sequence ID" value="NZ_PGFT01000001.1"/>
</dbReference>
<evidence type="ECO:0000313" key="2">
    <source>
        <dbReference type="EMBL" id="MDH4904738.1"/>
    </source>
</evidence>
<dbReference type="EMBL" id="PGFT01000001">
    <property type="protein sequence ID" value="MDH4904738.1"/>
    <property type="molecule type" value="Genomic_DNA"/>
</dbReference>
<comment type="caution">
    <text evidence="2">The sequence shown here is derived from an EMBL/GenBank/DDBJ whole genome shotgun (WGS) entry which is preliminary data.</text>
</comment>
<keyword evidence="3" id="KW-1185">Reference proteome</keyword>
<proteinExistence type="predicted"/>
<reference evidence="2 3" key="1">
    <citation type="submission" date="2017-11" db="EMBL/GenBank/DDBJ databases">
        <title>Whole genome sequencing of Psychrobacter pocilloporae S6-60T(=JCM 31058T=LMG 29157T).</title>
        <authorList>
            <person name="Das S.K."/>
        </authorList>
    </citation>
    <scope>NUCLEOTIDE SEQUENCE [LARGE SCALE GENOMIC DNA]</scope>
    <source>
        <strain evidence="2 3">S6-60</strain>
    </source>
</reference>
<sequence>MRKVTFPLGILFAASVAMTGCSNNDQNEQAKSADTNPDDVTTLRFSHFITANDNINTEALEPWAKKSKKTQRAV</sequence>
<name>A0ABT6ISE1_9GAMM</name>
<evidence type="ECO:0000313" key="3">
    <source>
        <dbReference type="Proteomes" id="UP001243298"/>
    </source>
</evidence>
<organism evidence="2 3">
    <name type="scientific">Psychrobacter pocilloporae</name>
    <dbReference type="NCBI Taxonomy" id="1775882"/>
    <lineage>
        <taxon>Bacteria</taxon>
        <taxon>Pseudomonadati</taxon>
        <taxon>Pseudomonadota</taxon>
        <taxon>Gammaproteobacteria</taxon>
        <taxon>Moraxellales</taxon>
        <taxon>Moraxellaceae</taxon>
        <taxon>Psychrobacter</taxon>
    </lineage>
</organism>
<dbReference type="Proteomes" id="UP001243298">
    <property type="component" value="Unassembled WGS sequence"/>
</dbReference>
<keyword evidence="1" id="KW-0732">Signal</keyword>
<accession>A0ABT6ISE1</accession>
<gene>
    <name evidence="2" type="ORF">CUR83_06595</name>
</gene>
<dbReference type="PROSITE" id="PS51257">
    <property type="entry name" value="PROKAR_LIPOPROTEIN"/>
    <property type="match status" value="1"/>
</dbReference>
<protein>
    <submittedName>
        <fullName evidence="2">Uncharacterized protein</fullName>
    </submittedName>
</protein>
<feature type="signal peptide" evidence="1">
    <location>
        <begin position="1"/>
        <end position="19"/>
    </location>
</feature>
<feature type="chain" id="PRO_5045486497" evidence="1">
    <location>
        <begin position="20"/>
        <end position="74"/>
    </location>
</feature>